<evidence type="ECO:0000313" key="2">
    <source>
        <dbReference type="EMBL" id="QEX23040.1"/>
    </source>
</evidence>
<dbReference type="KEGG" id="hadh:FRZ61_29750"/>
<dbReference type="EMBL" id="CP042582">
    <property type="protein sequence ID" value="QEX23040.1"/>
    <property type="molecule type" value="Genomic_DNA"/>
</dbReference>
<keyword evidence="3" id="KW-1185">Reference proteome</keyword>
<organism evidence="2 3">
    <name type="scientific">Hypericibacter adhaerens</name>
    <dbReference type="NCBI Taxonomy" id="2602016"/>
    <lineage>
        <taxon>Bacteria</taxon>
        <taxon>Pseudomonadati</taxon>
        <taxon>Pseudomonadota</taxon>
        <taxon>Alphaproteobacteria</taxon>
        <taxon>Rhodospirillales</taxon>
        <taxon>Dongiaceae</taxon>
        <taxon>Hypericibacter</taxon>
    </lineage>
</organism>
<feature type="compositionally biased region" description="Basic and acidic residues" evidence="1">
    <location>
        <begin position="24"/>
        <end position="33"/>
    </location>
</feature>
<feature type="region of interest" description="Disordered" evidence="1">
    <location>
        <begin position="1"/>
        <end position="33"/>
    </location>
</feature>
<name>A0A5J6N3B7_9PROT</name>
<proteinExistence type="predicted"/>
<reference evidence="2 3" key="1">
    <citation type="submission" date="2019-08" db="EMBL/GenBank/DDBJ databases">
        <title>Hyperibacter terrae gen. nov., sp. nov. and Hyperibacter viscosus sp. nov., two new members in the family Rhodospirillaceae isolated from the rhizosphere of Hypericum perforatum.</title>
        <authorList>
            <person name="Noviana Z."/>
        </authorList>
    </citation>
    <scope>NUCLEOTIDE SEQUENCE [LARGE SCALE GENOMIC DNA]</scope>
    <source>
        <strain evidence="2 3">R5959</strain>
    </source>
</reference>
<evidence type="ECO:0000256" key="1">
    <source>
        <dbReference type="SAM" id="MobiDB-lite"/>
    </source>
</evidence>
<accession>A0A5J6N3B7</accession>
<protein>
    <submittedName>
        <fullName evidence="2">Uncharacterized protein</fullName>
    </submittedName>
</protein>
<dbReference type="Proteomes" id="UP000325797">
    <property type="component" value="Chromosome"/>
</dbReference>
<sequence length="111" mass="11958">MPRIRAGGASSAHAWLATSNRTAAKPDRNSGPKMKRIDEFLIGRSPAFGVIGKNRRLAPIGDIKSSANPSRCRPLLGLLQSLRPRSRDNGVGYLSVPTGRRGVALIDNRVD</sequence>
<gene>
    <name evidence="2" type="ORF">FRZ61_29750</name>
</gene>
<dbReference type="AlphaFoldDB" id="A0A5J6N3B7"/>
<evidence type="ECO:0000313" key="3">
    <source>
        <dbReference type="Proteomes" id="UP000325797"/>
    </source>
</evidence>